<dbReference type="InterPro" id="IPR045455">
    <property type="entry name" value="NrS-1_pol-like_helicase"/>
</dbReference>
<dbReference type="InterPro" id="IPR006500">
    <property type="entry name" value="Helicase_put_C_phage/plasmid"/>
</dbReference>
<evidence type="ECO:0000256" key="3">
    <source>
        <dbReference type="ARBA" id="ARBA00022840"/>
    </source>
</evidence>
<organism evidence="5">
    <name type="scientific">viral metagenome</name>
    <dbReference type="NCBI Taxonomy" id="1070528"/>
    <lineage>
        <taxon>unclassified sequences</taxon>
        <taxon>metagenomes</taxon>
        <taxon>organismal metagenomes</taxon>
    </lineage>
</organism>
<evidence type="ECO:0000256" key="2">
    <source>
        <dbReference type="ARBA" id="ARBA00022801"/>
    </source>
</evidence>
<protein>
    <recommendedName>
        <fullName evidence="4">SF3 helicase domain-containing protein</fullName>
    </recommendedName>
</protein>
<dbReference type="InterPro" id="IPR051620">
    <property type="entry name" value="ORF904-like_C"/>
</dbReference>
<keyword evidence="2" id="KW-0378">Hydrolase</keyword>
<name>A0A6C0AN74_9ZZZZ</name>
<keyword evidence="1" id="KW-0547">Nucleotide-binding</keyword>
<dbReference type="Pfam" id="PF19263">
    <property type="entry name" value="DUF5906"/>
    <property type="match status" value="1"/>
</dbReference>
<dbReference type="PANTHER" id="PTHR35372">
    <property type="entry name" value="ATP BINDING PROTEIN-RELATED"/>
    <property type="match status" value="1"/>
</dbReference>
<dbReference type="SUPFAM" id="SSF52540">
    <property type="entry name" value="P-loop containing nucleoside triphosphate hydrolases"/>
    <property type="match status" value="1"/>
</dbReference>
<dbReference type="EMBL" id="MN740721">
    <property type="protein sequence ID" value="QHS80811.1"/>
    <property type="molecule type" value="Genomic_DNA"/>
</dbReference>
<dbReference type="AlphaFoldDB" id="A0A6C0AN74"/>
<dbReference type="InterPro" id="IPR014015">
    <property type="entry name" value="Helicase_SF3_DNA-vir"/>
</dbReference>
<feature type="domain" description="SF3 helicase" evidence="4">
    <location>
        <begin position="680"/>
        <end position="842"/>
    </location>
</feature>
<dbReference type="PROSITE" id="PS51206">
    <property type="entry name" value="SF3_HELICASE_1"/>
    <property type="match status" value="1"/>
</dbReference>
<dbReference type="GO" id="GO:0016787">
    <property type="term" value="F:hydrolase activity"/>
    <property type="evidence" value="ECO:0007669"/>
    <property type="project" value="UniProtKB-KW"/>
</dbReference>
<dbReference type="PANTHER" id="PTHR35372:SF2">
    <property type="entry name" value="SF3 HELICASE DOMAIN-CONTAINING PROTEIN"/>
    <property type="match status" value="1"/>
</dbReference>
<proteinExistence type="predicted"/>
<sequence>MKVFARKATALKYLKNDMLLCNDNITKYFILKDFNDFKSLIETKENPNYYEFINDKRPFNFFMDIEIYKDKALDEYINHEIIIKDICEKMDCFIGDLYKQSNVKKIILESHLEDVKRSYHIIFRIFNENKPIYFKNVRGFKRIISDLFNELVEKKIIDTSVYREGLFRTYLSSKNNEIRPLVKSKLSLDLDLDFLETFVGHVPGIDKQLLVDTASIKINKKKKSLIKNKGKEEFKQEEFNQEEFKQDDNDKDIVFPVQDTLSEQDINIIKQFIRKYYRTKSQDVRDIIIDKRLNCIIVALDDTYCYNIDREHKTNHQYIVIDTYSAKQKCHDMDCQNYKHNEIKIKEFPKELNEIILKCLRVNKTEQELIQRGIEECKNYIVENFDKGTPNIQFDKNEMVFKGDVTKETVLKLIGKCPECHVEHQISDNGYCLRCKICNSVFPKNTLIPIDDKYKHLNSFFMNYNQLVNNGTVNINIQNNYYNSEEEFSCDVELDNSIFRNKELTKLYNQVLDGHKVVKISELLHKLEIDFKYTNGMWYYFNGSIWRSDKESLELRKRIVKLSNHFNRIKAYYENKDTETSNILVKNIKSLSNKLYKPGFEEEIIKGAKMYYNDETFISKLNSKKHLLPFSNGVYDLLENKFRETKKEDYINLTVNYNYNSDINNREVYTFLDQVLPNKDVRDYVLKKMSECLNGDFPNTYFLMFIGDTGANGKSQLLNLMKLAMGEFGEKVEVTLLTRKRNNANEANSEKIKLMHKRFAFLSEPEDGEKINIGLLKELTGSEEIVARGLYQEAVSFVLEAKLFLACNELPEIKGEDTALWRRIRVIDFPSRFVDEPNEQNEYKIDRTLPSRMREDVSWRQTFIKILLDYYYKDIREPKEIQIKTNEYRQENNDFYNWLEENIQFKEGSLLQLKEVCQMYLNKTKIHSSLSSKYKKEVERYIKEKYKNLKSEYGVVKINDSTFNGWKHLFIKN</sequence>
<dbReference type="GO" id="GO:0005524">
    <property type="term" value="F:ATP binding"/>
    <property type="evidence" value="ECO:0007669"/>
    <property type="project" value="UniProtKB-KW"/>
</dbReference>
<keyword evidence="3" id="KW-0067">ATP-binding</keyword>
<evidence type="ECO:0000313" key="5">
    <source>
        <dbReference type="EMBL" id="QHS80811.1"/>
    </source>
</evidence>
<dbReference type="SMART" id="SM00885">
    <property type="entry name" value="D5_N"/>
    <property type="match status" value="1"/>
</dbReference>
<dbReference type="NCBIfam" id="TIGR01613">
    <property type="entry name" value="primase_Cterm"/>
    <property type="match status" value="1"/>
</dbReference>
<dbReference type="Pfam" id="PF03121">
    <property type="entry name" value="Herpes_UL52"/>
    <property type="match status" value="1"/>
</dbReference>
<evidence type="ECO:0000256" key="1">
    <source>
        <dbReference type="ARBA" id="ARBA00022741"/>
    </source>
</evidence>
<reference evidence="5" key="1">
    <citation type="journal article" date="2020" name="Nature">
        <title>Giant virus diversity and host interactions through global metagenomics.</title>
        <authorList>
            <person name="Schulz F."/>
            <person name="Roux S."/>
            <person name="Paez-Espino D."/>
            <person name="Jungbluth S."/>
            <person name="Walsh D.A."/>
            <person name="Denef V.J."/>
            <person name="McMahon K.D."/>
            <person name="Konstantinidis K.T."/>
            <person name="Eloe-Fadrosh E.A."/>
            <person name="Kyrpides N.C."/>
            <person name="Woyke T."/>
        </authorList>
    </citation>
    <scope>NUCLEOTIDE SEQUENCE</scope>
    <source>
        <strain evidence="5">GVMAG-S-1091796-13</strain>
    </source>
</reference>
<accession>A0A6C0AN74</accession>
<dbReference type="InterPro" id="IPR027417">
    <property type="entry name" value="P-loop_NTPase"/>
</dbReference>
<evidence type="ECO:0000259" key="4">
    <source>
        <dbReference type="PROSITE" id="PS51206"/>
    </source>
</evidence>
<dbReference type="Pfam" id="PF08706">
    <property type="entry name" value="D5_N"/>
    <property type="match status" value="1"/>
</dbReference>
<dbReference type="Gene3D" id="3.40.50.300">
    <property type="entry name" value="P-loop containing nucleotide triphosphate hydrolases"/>
    <property type="match status" value="1"/>
</dbReference>
<dbReference type="InterPro" id="IPR014818">
    <property type="entry name" value="Phage/plasmid_primase_P4_C"/>
</dbReference>